<organism evidence="2 3">
    <name type="scientific">Streptomyces tsukubensis</name>
    <dbReference type="NCBI Taxonomy" id="83656"/>
    <lineage>
        <taxon>Bacteria</taxon>
        <taxon>Bacillati</taxon>
        <taxon>Actinomycetota</taxon>
        <taxon>Actinomycetes</taxon>
        <taxon>Kitasatosporales</taxon>
        <taxon>Streptomycetaceae</taxon>
        <taxon>Streptomyces</taxon>
    </lineage>
</organism>
<keyword evidence="1" id="KW-0472">Membrane</keyword>
<accession>A0A1V4AGP0</accession>
<evidence type="ECO:0000313" key="2">
    <source>
        <dbReference type="EMBL" id="OON82771.1"/>
    </source>
</evidence>
<proteinExistence type="predicted"/>
<dbReference type="Proteomes" id="UP000190539">
    <property type="component" value="Unassembled WGS sequence"/>
</dbReference>
<name>A0A1V4AGP0_9ACTN</name>
<gene>
    <name evidence="2" type="ORF">B1H18_01665</name>
</gene>
<dbReference type="AlphaFoldDB" id="A0A1V4AGP0"/>
<evidence type="ECO:0008006" key="4">
    <source>
        <dbReference type="Google" id="ProtNLM"/>
    </source>
</evidence>
<dbReference type="OrthoDB" id="5244650at2"/>
<dbReference type="InterPro" id="IPR025329">
    <property type="entry name" value="DUF4235"/>
</dbReference>
<keyword evidence="1" id="KW-0812">Transmembrane</keyword>
<keyword evidence="3" id="KW-1185">Reference proteome</keyword>
<reference evidence="2 3" key="1">
    <citation type="submission" date="2017-02" db="EMBL/GenBank/DDBJ databases">
        <title>Draft Genome Sequence of Streptomyces tsukubaensis F601, a Producer of the immunosuppressant tacrolimus FK506.</title>
        <authorList>
            <person name="Zong G."/>
            <person name="Zhong C."/>
            <person name="Fu J."/>
            <person name="Qin R."/>
            <person name="Cao G."/>
        </authorList>
    </citation>
    <scope>NUCLEOTIDE SEQUENCE [LARGE SCALE GENOMIC DNA]</scope>
    <source>
        <strain evidence="2 3">F601</strain>
    </source>
</reference>
<sequence>MNVSKIAYKPFGIALGAASGMLAGIVFKQVWKRVGQEEKPPDATDEERTWHEIVLAATLQGAVFAAVKAAADRGGATAFRRLTGKWPA</sequence>
<dbReference type="Pfam" id="PF14019">
    <property type="entry name" value="DUF4235"/>
    <property type="match status" value="1"/>
</dbReference>
<dbReference type="STRING" id="83656.B1H18_01665"/>
<dbReference type="EMBL" id="MVFC01000001">
    <property type="protein sequence ID" value="OON82771.1"/>
    <property type="molecule type" value="Genomic_DNA"/>
</dbReference>
<keyword evidence="1" id="KW-1133">Transmembrane helix</keyword>
<protein>
    <recommendedName>
        <fullName evidence="4">DUF4235 domain-containing protein</fullName>
    </recommendedName>
</protein>
<dbReference type="RefSeq" id="WP_077964022.1">
    <property type="nucleotide sequence ID" value="NZ_CP045178.1"/>
</dbReference>
<evidence type="ECO:0000313" key="3">
    <source>
        <dbReference type="Proteomes" id="UP000190539"/>
    </source>
</evidence>
<comment type="caution">
    <text evidence="2">The sequence shown here is derived from an EMBL/GenBank/DDBJ whole genome shotgun (WGS) entry which is preliminary data.</text>
</comment>
<evidence type="ECO:0000256" key="1">
    <source>
        <dbReference type="SAM" id="Phobius"/>
    </source>
</evidence>
<feature type="transmembrane region" description="Helical" evidence="1">
    <location>
        <begin position="6"/>
        <end position="27"/>
    </location>
</feature>